<evidence type="ECO:0000256" key="13">
    <source>
        <dbReference type="ARBA" id="ARBA00023180"/>
    </source>
</evidence>
<proteinExistence type="inferred from homology"/>
<keyword evidence="9" id="KW-1133">Transmembrane helix</keyword>
<keyword evidence="11" id="KW-0472">Membrane</keyword>
<dbReference type="InterPro" id="IPR001675">
    <property type="entry name" value="Glyco_trans_29"/>
</dbReference>
<evidence type="ECO:0000256" key="3">
    <source>
        <dbReference type="ARBA" id="ARBA00006003"/>
    </source>
</evidence>
<dbReference type="EMBL" id="VBQZ03000041">
    <property type="protein sequence ID" value="MXQ87871.1"/>
    <property type="molecule type" value="Genomic_DNA"/>
</dbReference>
<gene>
    <name evidence="15" type="ORF">E5288_WYG015305</name>
</gene>
<dbReference type="GO" id="GO:0009311">
    <property type="term" value="P:oligosaccharide metabolic process"/>
    <property type="evidence" value="ECO:0007669"/>
    <property type="project" value="TreeGrafter"/>
</dbReference>
<keyword evidence="16" id="KW-1185">Reference proteome</keyword>
<dbReference type="InterPro" id="IPR050943">
    <property type="entry name" value="Glycosyltr_29_Sialyltrsf"/>
</dbReference>
<evidence type="ECO:0000313" key="15">
    <source>
        <dbReference type="EMBL" id="MXQ87871.1"/>
    </source>
</evidence>
<keyword evidence="5" id="KW-0328">Glycosyltransferase</keyword>
<keyword evidence="6" id="KW-0808">Transferase</keyword>
<dbReference type="GO" id="GO:0003828">
    <property type="term" value="F:alpha-N-acetylneuraminate alpha-2,8-sialyltransferase activity"/>
    <property type="evidence" value="ECO:0007669"/>
    <property type="project" value="TreeGrafter"/>
</dbReference>
<protein>
    <recommendedName>
        <fullName evidence="17">CMP-N-acetylneuraminate-poly-alpha-2, 8-sialyltransferase</fullName>
    </recommendedName>
</protein>
<dbReference type="Proteomes" id="UP000322234">
    <property type="component" value="Unassembled WGS sequence"/>
</dbReference>
<keyword evidence="7" id="KW-0812">Transmembrane</keyword>
<evidence type="ECO:0000256" key="6">
    <source>
        <dbReference type="ARBA" id="ARBA00022679"/>
    </source>
</evidence>
<dbReference type="GO" id="GO:0006491">
    <property type="term" value="P:N-glycan processing"/>
    <property type="evidence" value="ECO:0007669"/>
    <property type="project" value="TreeGrafter"/>
</dbReference>
<dbReference type="GO" id="GO:0005576">
    <property type="term" value="C:extracellular region"/>
    <property type="evidence" value="ECO:0007669"/>
    <property type="project" value="UniProtKB-SubCell"/>
</dbReference>
<dbReference type="InterPro" id="IPR038578">
    <property type="entry name" value="GT29-like_sf"/>
</dbReference>
<evidence type="ECO:0000256" key="4">
    <source>
        <dbReference type="ARBA" id="ARBA00022525"/>
    </source>
</evidence>
<name>A0A6B0RFT0_9CETA</name>
<dbReference type="PANTHER" id="PTHR11987">
    <property type="entry name" value="ALPHA-2,8-SIALYLTRANSFERASE"/>
    <property type="match status" value="1"/>
</dbReference>
<evidence type="ECO:0008006" key="17">
    <source>
        <dbReference type="Google" id="ProtNLM"/>
    </source>
</evidence>
<keyword evidence="4" id="KW-0964">Secreted</keyword>
<accession>A0A6B0RFT0</accession>
<evidence type="ECO:0000256" key="14">
    <source>
        <dbReference type="SAM" id="MobiDB-lite"/>
    </source>
</evidence>
<keyword evidence="8" id="KW-0735">Signal-anchor</keyword>
<evidence type="ECO:0000256" key="9">
    <source>
        <dbReference type="ARBA" id="ARBA00022989"/>
    </source>
</evidence>
<evidence type="ECO:0000256" key="10">
    <source>
        <dbReference type="ARBA" id="ARBA00023034"/>
    </source>
</evidence>
<evidence type="ECO:0000256" key="2">
    <source>
        <dbReference type="ARBA" id="ARBA00004613"/>
    </source>
</evidence>
<dbReference type="GO" id="GO:0000139">
    <property type="term" value="C:Golgi membrane"/>
    <property type="evidence" value="ECO:0007669"/>
    <property type="project" value="UniProtKB-SubCell"/>
</dbReference>
<evidence type="ECO:0000256" key="7">
    <source>
        <dbReference type="ARBA" id="ARBA00022692"/>
    </source>
</evidence>
<reference evidence="15" key="1">
    <citation type="submission" date="2019-10" db="EMBL/GenBank/DDBJ databases">
        <title>The sequence and de novo assembly of the wild yak genome.</title>
        <authorList>
            <person name="Liu Y."/>
        </authorList>
    </citation>
    <scope>NUCLEOTIDE SEQUENCE [LARGE SCALE GENOMIC DNA]</scope>
    <source>
        <strain evidence="15">WY2019</strain>
    </source>
</reference>
<keyword evidence="10" id="KW-0333">Golgi apparatus</keyword>
<evidence type="ECO:0000256" key="12">
    <source>
        <dbReference type="ARBA" id="ARBA00023157"/>
    </source>
</evidence>
<evidence type="ECO:0000256" key="1">
    <source>
        <dbReference type="ARBA" id="ARBA00004323"/>
    </source>
</evidence>
<organism evidence="15 16">
    <name type="scientific">Bos mutus</name>
    <name type="common">wild yak</name>
    <dbReference type="NCBI Taxonomy" id="72004"/>
    <lineage>
        <taxon>Eukaryota</taxon>
        <taxon>Metazoa</taxon>
        <taxon>Chordata</taxon>
        <taxon>Craniata</taxon>
        <taxon>Vertebrata</taxon>
        <taxon>Euteleostomi</taxon>
        <taxon>Mammalia</taxon>
        <taxon>Eutheria</taxon>
        <taxon>Laurasiatheria</taxon>
        <taxon>Artiodactyla</taxon>
        <taxon>Ruminantia</taxon>
        <taxon>Pecora</taxon>
        <taxon>Bovidae</taxon>
        <taxon>Bovinae</taxon>
        <taxon>Bos</taxon>
    </lineage>
</organism>
<comment type="caution">
    <text evidence="15">The sequence shown here is derived from an EMBL/GenBank/DDBJ whole genome shotgun (WGS) entry which is preliminary data.</text>
</comment>
<comment type="similarity">
    <text evidence="3">Belongs to the glycosyltransferase 29 family.</text>
</comment>
<dbReference type="Gene3D" id="3.90.1480.20">
    <property type="entry name" value="Glycosyl transferase family 29"/>
    <property type="match status" value="1"/>
</dbReference>
<evidence type="ECO:0000313" key="16">
    <source>
        <dbReference type="Proteomes" id="UP000322234"/>
    </source>
</evidence>
<keyword evidence="12" id="KW-1015">Disulfide bond</keyword>
<feature type="region of interest" description="Disordered" evidence="14">
    <location>
        <begin position="1"/>
        <end position="41"/>
    </location>
</feature>
<comment type="subcellular location">
    <subcellularLocation>
        <location evidence="1">Golgi apparatus membrane</location>
        <topology evidence="1">Single-pass type II membrane protein</topology>
    </subcellularLocation>
    <subcellularLocation>
        <location evidence="2">Secreted</location>
    </subcellularLocation>
</comment>
<dbReference type="PANTHER" id="PTHR11987:SF48">
    <property type="entry name" value="CMP-N-ACETYLNEURAMINATE-POLY-ALPHA-2,8-SIALYLTRANSFERASE"/>
    <property type="match status" value="1"/>
</dbReference>
<evidence type="ECO:0000256" key="5">
    <source>
        <dbReference type="ARBA" id="ARBA00022676"/>
    </source>
</evidence>
<evidence type="ECO:0000256" key="11">
    <source>
        <dbReference type="ARBA" id="ARBA00023136"/>
    </source>
</evidence>
<dbReference type="Pfam" id="PF00777">
    <property type="entry name" value="Glyco_transf_29"/>
    <property type="match status" value="1"/>
</dbReference>
<sequence length="458" mass="52546">MHKVSLLQRNRSPREEALDRPGQSWREPREREPGAALGYQPEESFYEEEVRELGPPGVSRAPKMRSIRKRWTICTISLLLIFYKTKEMARTEEHQETQLIGDGELCLSRSLVNSSDKIIRKAGSSIFQHSVEGWKINSSLVLEIRKNILRFLDAERDVSVVKSSFKPGDVIHYVLDRRRTLNISQDLHSLLPEVSPMKNRRFKTCAVVGNSGILLDSECGKEIDSHNFVIRCNLAPVVEFAADVGTKSDFITMNPSVVQRAFGGFRNESDREKFVHRLSMLNDSVLWIPAFMVKGGEKHVEWVNALILKNKLKVRTAYPSLRLIHAVRGYWLTNKVPIKRPSTGLLMYTLATRFCDEIHLYGFWPFPKDLNGKAVKYHYYDDLKYRTPFWLTLLNINTSTERTDKSFASVAPASIRAQMGCLRIHLPGLPKCKHSAGSRCFQERALPPELFRFGFHAR</sequence>
<keyword evidence="13" id="KW-0325">Glycoprotein</keyword>
<evidence type="ECO:0000256" key="8">
    <source>
        <dbReference type="ARBA" id="ARBA00022968"/>
    </source>
</evidence>
<dbReference type="AlphaFoldDB" id="A0A6B0RFT0"/>
<dbReference type="FunFam" id="3.90.1480.20:FF:000001">
    <property type="entry name" value="ST8 alpha-N-acetyl-neuraminide alpha-2,8-sialyltransferase 2"/>
    <property type="match status" value="1"/>
</dbReference>